<evidence type="ECO:0000256" key="10">
    <source>
        <dbReference type="ARBA" id="ARBA00048954"/>
    </source>
</evidence>
<organism evidence="15">
    <name type="scientific">Kitasatospora sp. CMC57</name>
    <dbReference type="NCBI Taxonomy" id="3231513"/>
    <lineage>
        <taxon>Bacteria</taxon>
        <taxon>Bacillati</taxon>
        <taxon>Actinomycetota</taxon>
        <taxon>Actinomycetes</taxon>
        <taxon>Kitasatosporales</taxon>
        <taxon>Streptomycetaceae</taxon>
        <taxon>Kitasatospora</taxon>
    </lineage>
</organism>
<dbReference type="PROSITE" id="PS51199">
    <property type="entry name" value="SF4_HELICASE"/>
    <property type="match status" value="1"/>
</dbReference>
<dbReference type="GO" id="GO:0006269">
    <property type="term" value="P:DNA replication, synthesis of primer"/>
    <property type="evidence" value="ECO:0007669"/>
    <property type="project" value="UniProtKB-UniRule"/>
</dbReference>
<dbReference type="PANTHER" id="PTHR30153">
    <property type="entry name" value="REPLICATIVE DNA HELICASE DNAB"/>
    <property type="match status" value="1"/>
</dbReference>
<dbReference type="GO" id="GO:0016787">
    <property type="term" value="F:hydrolase activity"/>
    <property type="evidence" value="ECO:0007669"/>
    <property type="project" value="UniProtKB-KW"/>
</dbReference>
<evidence type="ECO:0000256" key="6">
    <source>
        <dbReference type="ARBA" id="ARBA00022806"/>
    </source>
</evidence>
<keyword evidence="4 12" id="KW-0547">Nucleotide-binding</keyword>
<geneLocation type="plasmid" evidence="15">
    <name>pCMC57_01</name>
</geneLocation>
<evidence type="ECO:0000256" key="12">
    <source>
        <dbReference type="RuleBase" id="RU362085"/>
    </source>
</evidence>
<evidence type="ECO:0000259" key="14">
    <source>
        <dbReference type="PROSITE" id="PS51199"/>
    </source>
</evidence>
<name>A0AB33K3G8_9ACTN</name>
<dbReference type="AlphaFoldDB" id="A0AB33K3G8"/>
<evidence type="ECO:0000313" key="15">
    <source>
        <dbReference type="EMBL" id="BFP50142.1"/>
    </source>
</evidence>
<comment type="function">
    <text evidence="12">The main replicative DNA helicase, it participates in initiation and elongation during chromosome replication. Travels ahead of the DNA replisome, separating dsDNA into templates for DNA synthesis. A processive ATP-dependent 5'-3' DNA helicase it has DNA-dependent ATPase activity.</text>
</comment>
<dbReference type="NCBIfam" id="TIGR00665">
    <property type="entry name" value="DnaB"/>
    <property type="match status" value="1"/>
</dbReference>
<keyword evidence="3 12" id="KW-0235">DNA replication</keyword>
<keyword evidence="9" id="KW-0413">Isomerase</keyword>
<feature type="compositionally biased region" description="Acidic residues" evidence="13">
    <location>
        <begin position="12"/>
        <end position="25"/>
    </location>
</feature>
<dbReference type="InterPro" id="IPR016136">
    <property type="entry name" value="DNA_helicase_N/primase_C"/>
</dbReference>
<evidence type="ECO:0000256" key="11">
    <source>
        <dbReference type="NCBIfam" id="TIGR00665"/>
    </source>
</evidence>
<feature type="domain" description="SF4 helicase" evidence="14">
    <location>
        <begin position="204"/>
        <end position="472"/>
    </location>
</feature>
<evidence type="ECO:0000256" key="2">
    <source>
        <dbReference type="ARBA" id="ARBA00022515"/>
    </source>
</evidence>
<dbReference type="GO" id="GO:0005829">
    <property type="term" value="C:cytosol"/>
    <property type="evidence" value="ECO:0007669"/>
    <property type="project" value="TreeGrafter"/>
</dbReference>
<keyword evidence="2 12" id="KW-0639">Primosome</keyword>
<evidence type="ECO:0000256" key="7">
    <source>
        <dbReference type="ARBA" id="ARBA00022840"/>
    </source>
</evidence>
<evidence type="ECO:0000256" key="1">
    <source>
        <dbReference type="ARBA" id="ARBA00008428"/>
    </source>
</evidence>
<keyword evidence="7 12" id="KW-0067">ATP-binding</keyword>
<protein>
    <recommendedName>
        <fullName evidence="11 12">Replicative DNA helicase</fullName>
        <ecNumber evidence="11 12">5.6.2.3</ecNumber>
    </recommendedName>
</protein>
<dbReference type="InterPro" id="IPR007693">
    <property type="entry name" value="DNA_helicase_DnaB-like_N"/>
</dbReference>
<comment type="similarity">
    <text evidence="1 12">Belongs to the helicase family. DnaB subfamily.</text>
</comment>
<dbReference type="RefSeq" id="WP_407992378.1">
    <property type="nucleotide sequence ID" value="NZ_AP035882.1"/>
</dbReference>
<dbReference type="PANTHER" id="PTHR30153:SF2">
    <property type="entry name" value="REPLICATIVE DNA HELICASE"/>
    <property type="match status" value="1"/>
</dbReference>
<dbReference type="SUPFAM" id="SSF48024">
    <property type="entry name" value="N-terminal domain of DnaB helicase"/>
    <property type="match status" value="1"/>
</dbReference>
<evidence type="ECO:0000256" key="8">
    <source>
        <dbReference type="ARBA" id="ARBA00023125"/>
    </source>
</evidence>
<evidence type="ECO:0000256" key="3">
    <source>
        <dbReference type="ARBA" id="ARBA00022705"/>
    </source>
</evidence>
<dbReference type="FunFam" id="3.40.50.300:FF:000351">
    <property type="entry name" value="Replicative DNA helicase"/>
    <property type="match status" value="1"/>
</dbReference>
<dbReference type="GO" id="GO:0005524">
    <property type="term" value="F:ATP binding"/>
    <property type="evidence" value="ECO:0007669"/>
    <property type="project" value="UniProtKB-UniRule"/>
</dbReference>
<evidence type="ECO:0000256" key="9">
    <source>
        <dbReference type="ARBA" id="ARBA00023235"/>
    </source>
</evidence>
<dbReference type="Gene3D" id="3.40.50.300">
    <property type="entry name" value="P-loop containing nucleotide triphosphate hydrolases"/>
    <property type="match status" value="1"/>
</dbReference>
<dbReference type="SUPFAM" id="SSF52540">
    <property type="entry name" value="P-loop containing nucleoside triphosphate hydrolases"/>
    <property type="match status" value="1"/>
</dbReference>
<dbReference type="GO" id="GO:1990077">
    <property type="term" value="C:primosome complex"/>
    <property type="evidence" value="ECO:0007669"/>
    <property type="project" value="UniProtKB-UniRule"/>
</dbReference>
<keyword evidence="6 12" id="KW-0347">Helicase</keyword>
<evidence type="ECO:0000256" key="4">
    <source>
        <dbReference type="ARBA" id="ARBA00022741"/>
    </source>
</evidence>
<sequence length="474" mass="51721">MSVTTRPQRDEYDPDLEEPSPDDESFERQPPGGRPDDLFGEHSVLGSMLLSKDAIAEVAEVLKSGDYYRPAHGEIHDAILEMHGRAEPVDPVTLGGELRKLGKLDRLGGLSYLHTLINTVPTAANAEYYANEVREKAVMRRLIEAGTRIVGMGYAAKGDVDAVMAAAVAEVAAAVETRDRADSFQTPGDTLGATFDFIEAAQAKQGGLTGISTGFADLDALTNGLQPGQVIVVAGRPAMGKTTLGMDFARACAIKHRRPAAFVSLEMDIVRELNLRVLSAEARVGLHLLRSGHLEEASWERLKVAGKRYSESPLFVTETTQTFLDIQAQLRRLKNRTPDLALVVIDYLQLIEAGGGKRPETRQQEVSDISRKIKLLAKELEVPIVLIAQLNRGPEQRTDKKPMVSDLRESGAIEQDADMVILLHREDAYERESPRAGEADLIVGKHRNGPTATITVAATLHFSSFSDMTRAVEA</sequence>
<reference evidence="15" key="1">
    <citation type="submission" date="2024-07" db="EMBL/GenBank/DDBJ databases">
        <title>Complete genome sequences of cellulolytic bacteria, Kitasatospora sp. CMC57 and Streptomyces sp. CMC78, isolated from Japanese agricultural soil.</title>
        <authorList>
            <person name="Hashimoto T."/>
            <person name="Ito M."/>
            <person name="Iwamoto M."/>
            <person name="Fukahori D."/>
            <person name="Shoda T."/>
            <person name="Sakoda M."/>
            <person name="Morohoshi T."/>
            <person name="Mitsuboshi M."/>
            <person name="Nishizawa T."/>
        </authorList>
    </citation>
    <scope>NUCLEOTIDE SEQUENCE</scope>
    <source>
        <strain evidence="15">CMC57</strain>
        <plasmid evidence="15">pCMC57_01</plasmid>
    </source>
</reference>
<evidence type="ECO:0000256" key="13">
    <source>
        <dbReference type="SAM" id="MobiDB-lite"/>
    </source>
</evidence>
<keyword evidence="15" id="KW-0614">Plasmid</keyword>
<dbReference type="EMBL" id="AP035882">
    <property type="protein sequence ID" value="BFP50142.1"/>
    <property type="molecule type" value="Genomic_DNA"/>
</dbReference>
<dbReference type="CDD" id="cd00984">
    <property type="entry name" value="DnaB_C"/>
    <property type="match status" value="1"/>
</dbReference>
<gene>
    <name evidence="15" type="primary">dnaB_2</name>
    <name evidence="15" type="ORF">KCMC57_65100</name>
</gene>
<dbReference type="Pfam" id="PF00772">
    <property type="entry name" value="DnaB"/>
    <property type="match status" value="1"/>
</dbReference>
<dbReference type="GO" id="GO:0003677">
    <property type="term" value="F:DNA binding"/>
    <property type="evidence" value="ECO:0007669"/>
    <property type="project" value="UniProtKB-UniRule"/>
</dbReference>
<dbReference type="EC" id="5.6.2.3" evidence="11 12"/>
<dbReference type="KEGG" id="kic:KCMC57_65100"/>
<dbReference type="Gene3D" id="1.10.860.10">
    <property type="entry name" value="DNAb Helicase, Chain A"/>
    <property type="match status" value="1"/>
</dbReference>
<accession>A0AB33K3G8</accession>
<dbReference type="GO" id="GO:0043139">
    <property type="term" value="F:5'-3' DNA helicase activity"/>
    <property type="evidence" value="ECO:0007669"/>
    <property type="project" value="UniProtKB-EC"/>
</dbReference>
<dbReference type="InterPro" id="IPR036185">
    <property type="entry name" value="DNA_heli_DnaB-like_N_sf"/>
</dbReference>
<dbReference type="InterPro" id="IPR027417">
    <property type="entry name" value="P-loop_NTPase"/>
</dbReference>
<dbReference type="Pfam" id="PF03796">
    <property type="entry name" value="DnaB_C"/>
    <property type="match status" value="1"/>
</dbReference>
<comment type="catalytic activity">
    <reaction evidence="10 12">
        <text>ATP + H2O = ADP + phosphate + H(+)</text>
        <dbReference type="Rhea" id="RHEA:13065"/>
        <dbReference type="ChEBI" id="CHEBI:15377"/>
        <dbReference type="ChEBI" id="CHEBI:15378"/>
        <dbReference type="ChEBI" id="CHEBI:30616"/>
        <dbReference type="ChEBI" id="CHEBI:43474"/>
        <dbReference type="ChEBI" id="CHEBI:456216"/>
        <dbReference type="EC" id="5.6.2.3"/>
    </reaction>
</comment>
<evidence type="ECO:0000256" key="5">
    <source>
        <dbReference type="ARBA" id="ARBA00022801"/>
    </source>
</evidence>
<feature type="region of interest" description="Disordered" evidence="13">
    <location>
        <begin position="1"/>
        <end position="37"/>
    </location>
</feature>
<proteinExistence type="inferred from homology"/>
<dbReference type="FunFam" id="1.10.860.10:FF:000001">
    <property type="entry name" value="Replicative DNA helicase"/>
    <property type="match status" value="1"/>
</dbReference>
<keyword evidence="8 12" id="KW-0238">DNA-binding</keyword>
<dbReference type="InterPro" id="IPR007694">
    <property type="entry name" value="DNA_helicase_DnaB-like_C"/>
</dbReference>
<dbReference type="InterPro" id="IPR007692">
    <property type="entry name" value="DNA_helicase_DnaB"/>
</dbReference>
<keyword evidence="5 12" id="KW-0378">Hydrolase</keyword>